<evidence type="ECO:0000256" key="4">
    <source>
        <dbReference type="ARBA" id="ARBA00022692"/>
    </source>
</evidence>
<dbReference type="Pfam" id="PF00474">
    <property type="entry name" value="SSF"/>
    <property type="match status" value="1"/>
</dbReference>
<dbReference type="InterPro" id="IPR031155">
    <property type="entry name" value="DUR"/>
</dbReference>
<dbReference type="Gene3D" id="1.20.1730.10">
    <property type="entry name" value="Sodium/glucose cotransporter"/>
    <property type="match status" value="1"/>
</dbReference>
<feature type="transmembrane region" description="Helical" evidence="8">
    <location>
        <begin position="364"/>
        <end position="386"/>
    </location>
</feature>
<feature type="transmembrane region" description="Helical" evidence="8">
    <location>
        <begin position="159"/>
        <end position="181"/>
    </location>
</feature>
<reference evidence="9 10" key="1">
    <citation type="submission" date="2016-10" db="EMBL/GenBank/DDBJ databases">
        <authorList>
            <person name="Cai Z."/>
        </authorList>
    </citation>
    <scope>NUCLEOTIDE SEQUENCE [LARGE SCALE GENOMIC DNA]</scope>
</reference>
<evidence type="ECO:0000256" key="3">
    <source>
        <dbReference type="ARBA" id="ARBA00022448"/>
    </source>
</evidence>
<evidence type="ECO:0000256" key="7">
    <source>
        <dbReference type="RuleBase" id="RU362091"/>
    </source>
</evidence>
<keyword evidence="6 8" id="KW-0472">Membrane</keyword>
<comment type="subcellular location">
    <subcellularLocation>
        <location evidence="1">Membrane</location>
        <topology evidence="1">Multi-pass membrane protein</topology>
    </subcellularLocation>
</comment>
<dbReference type="PANTHER" id="PTHR46154">
    <property type="match status" value="1"/>
</dbReference>
<feature type="transmembrane region" description="Helical" evidence="8">
    <location>
        <begin position="421"/>
        <end position="444"/>
    </location>
</feature>
<evidence type="ECO:0000256" key="6">
    <source>
        <dbReference type="ARBA" id="ARBA00023136"/>
    </source>
</evidence>
<evidence type="ECO:0000313" key="9">
    <source>
        <dbReference type="EMBL" id="SZX64625.1"/>
    </source>
</evidence>
<evidence type="ECO:0000256" key="2">
    <source>
        <dbReference type="ARBA" id="ARBA00006434"/>
    </source>
</evidence>
<feature type="transmembrane region" description="Helical" evidence="8">
    <location>
        <begin position="515"/>
        <end position="538"/>
    </location>
</feature>
<dbReference type="InterPro" id="IPR001734">
    <property type="entry name" value="Na/solute_symporter"/>
</dbReference>
<feature type="transmembrane region" description="Helical" evidence="8">
    <location>
        <begin position="39"/>
        <end position="62"/>
    </location>
</feature>
<feature type="transmembrane region" description="Helical" evidence="8">
    <location>
        <begin position="218"/>
        <end position="242"/>
    </location>
</feature>
<feature type="transmembrane region" description="Helical" evidence="8">
    <location>
        <begin position="118"/>
        <end position="138"/>
    </location>
</feature>
<feature type="transmembrane region" description="Helical" evidence="8">
    <location>
        <begin position="609"/>
        <end position="633"/>
    </location>
</feature>
<dbReference type="STRING" id="3088.A0A383VGD7"/>
<keyword evidence="10" id="KW-1185">Reference proteome</keyword>
<sequence length="680" mass="72012">MVASPACFDWQPYSFGLGTEHFTPGQCSFFGSSHAISEAVGWVIVVAFGALFTLLTSVLVFLDYRFGGASHTSEQFSTAGRSIKAGLTACDIVSKWTWAATLLQSSNVAYKFGVSGPFWYASGATIQVLLFAVLAVEIKRKAPTTHTCLEIIKVRWGTAAHLTFLVFCLLTNIIVTSMLILGGASVVTALTGVNIYAGAFLIPVGVMLYTAHGGLKATFIAAWGHVAVIYIALCTFAFLIYASPNSKVGLGSISQVYDNLAAMSIMRPVQHNKEGSLLTMWSMEGLVFGIINVIGNFGTVFVDQAYWQGAIAAKPSATYRGYLLGGLCWFAVPFTMATSMGLGARAMNLPISIEESNAGLVPPAVATMLLGPGGGFLLVFQLWMAVTASGSAEQIAVSSLIAYDVYRSYINKKASGKQIIFVSRCIVLVYGVLSGVLAIVLLKIGLSLGWVYLFMGIVVGSAVPPIAFSITWSKISAAGAISGAISGLVGAVITWCATAKGLTGAVTIDTLGGDFPMLAGNVVAIGLSAIVCIAVSFIKPQDYDWALMKEIPMVEDDPNAFSADGEDSPASLTRALRWTYITGGTLTLVLVIAWPLLALPAGVFSKSYFTMWIIIAIIWGLLASACCILYPIIEAGPHILNILSHLVRCQTAESRDEAVLDTVKAVMPPEDMVGAHPVRA</sequence>
<protein>
    <recommendedName>
        <fullName evidence="11">Urea active transporter</fullName>
    </recommendedName>
</protein>
<evidence type="ECO:0000313" key="10">
    <source>
        <dbReference type="Proteomes" id="UP000256970"/>
    </source>
</evidence>
<organism evidence="9 10">
    <name type="scientific">Tetradesmus obliquus</name>
    <name type="common">Green alga</name>
    <name type="synonym">Acutodesmus obliquus</name>
    <dbReference type="NCBI Taxonomy" id="3088"/>
    <lineage>
        <taxon>Eukaryota</taxon>
        <taxon>Viridiplantae</taxon>
        <taxon>Chlorophyta</taxon>
        <taxon>core chlorophytes</taxon>
        <taxon>Chlorophyceae</taxon>
        <taxon>CS clade</taxon>
        <taxon>Sphaeropleales</taxon>
        <taxon>Scenedesmaceae</taxon>
        <taxon>Tetradesmus</taxon>
    </lineage>
</organism>
<proteinExistence type="inferred from homology"/>
<feature type="transmembrane region" description="Helical" evidence="8">
    <location>
        <begin position="578"/>
        <end position="597"/>
    </location>
</feature>
<keyword evidence="4 8" id="KW-0812">Transmembrane</keyword>
<evidence type="ECO:0000256" key="8">
    <source>
        <dbReference type="SAM" id="Phobius"/>
    </source>
</evidence>
<dbReference type="PROSITE" id="PS50283">
    <property type="entry name" value="NA_SOLUT_SYMP_3"/>
    <property type="match status" value="1"/>
</dbReference>
<dbReference type="Proteomes" id="UP000256970">
    <property type="component" value="Unassembled WGS sequence"/>
</dbReference>
<feature type="transmembrane region" description="Helical" evidence="8">
    <location>
        <begin position="450"/>
        <end position="468"/>
    </location>
</feature>
<name>A0A383VGD7_TETOB</name>
<dbReference type="PANTHER" id="PTHR46154:SF4">
    <property type="entry name" value="UREA ACTIVE TRANSPORTER"/>
    <property type="match status" value="1"/>
</dbReference>
<comment type="similarity">
    <text evidence="2 7">Belongs to the sodium:solute symporter (SSF) (TC 2.A.21) family.</text>
</comment>
<dbReference type="InterPro" id="IPR038377">
    <property type="entry name" value="Na/Glc_symporter_sf"/>
</dbReference>
<feature type="transmembrane region" description="Helical" evidence="8">
    <location>
        <begin position="193"/>
        <end position="211"/>
    </location>
</feature>
<keyword evidence="5 8" id="KW-1133">Transmembrane helix</keyword>
<gene>
    <name evidence="9" type="ORF">BQ4739_LOCUS5123</name>
</gene>
<keyword evidence="3" id="KW-0813">Transport</keyword>
<feature type="transmembrane region" description="Helical" evidence="8">
    <location>
        <begin position="322"/>
        <end position="344"/>
    </location>
</feature>
<accession>A0A383VGD7</accession>
<dbReference type="CDD" id="cd11476">
    <property type="entry name" value="SLC5sbd_DUR3"/>
    <property type="match status" value="1"/>
</dbReference>
<evidence type="ECO:0008006" key="11">
    <source>
        <dbReference type="Google" id="ProtNLM"/>
    </source>
</evidence>
<dbReference type="GO" id="GO:0015204">
    <property type="term" value="F:urea transmembrane transporter activity"/>
    <property type="evidence" value="ECO:0007669"/>
    <property type="project" value="InterPro"/>
</dbReference>
<evidence type="ECO:0000256" key="1">
    <source>
        <dbReference type="ARBA" id="ARBA00004141"/>
    </source>
</evidence>
<dbReference type="EMBL" id="FNXT01000427">
    <property type="protein sequence ID" value="SZX64625.1"/>
    <property type="molecule type" value="Genomic_DNA"/>
</dbReference>
<dbReference type="AlphaFoldDB" id="A0A383VGD7"/>
<dbReference type="GO" id="GO:0005886">
    <property type="term" value="C:plasma membrane"/>
    <property type="evidence" value="ECO:0007669"/>
    <property type="project" value="TreeGrafter"/>
</dbReference>
<feature type="transmembrane region" description="Helical" evidence="8">
    <location>
        <begin position="475"/>
        <end position="495"/>
    </location>
</feature>
<feature type="transmembrane region" description="Helical" evidence="8">
    <location>
        <begin position="285"/>
        <end position="302"/>
    </location>
</feature>
<evidence type="ECO:0000256" key="5">
    <source>
        <dbReference type="ARBA" id="ARBA00022989"/>
    </source>
</evidence>